<evidence type="ECO:0000313" key="16">
    <source>
        <dbReference type="Proteomes" id="UP000236488"/>
    </source>
</evidence>
<evidence type="ECO:0000259" key="13">
    <source>
        <dbReference type="SMART" id="SM00478"/>
    </source>
</evidence>
<evidence type="ECO:0000256" key="2">
    <source>
        <dbReference type="ARBA" id="ARBA00001966"/>
    </source>
</evidence>
<dbReference type="InterPro" id="IPR011257">
    <property type="entry name" value="DNA_glycosylase"/>
</dbReference>
<keyword evidence="6" id="KW-0479">Metal-binding</keyword>
<dbReference type="SUPFAM" id="SSF48150">
    <property type="entry name" value="DNA-glycosylase"/>
    <property type="match status" value="1"/>
</dbReference>
<dbReference type="GO" id="GO:0032357">
    <property type="term" value="F:oxidized purine DNA binding"/>
    <property type="evidence" value="ECO:0007669"/>
    <property type="project" value="TreeGrafter"/>
</dbReference>
<evidence type="ECO:0000256" key="7">
    <source>
        <dbReference type="ARBA" id="ARBA00022763"/>
    </source>
</evidence>
<keyword evidence="12" id="KW-0326">Glycosidase</keyword>
<dbReference type="CDD" id="cd00056">
    <property type="entry name" value="ENDO3c"/>
    <property type="match status" value="1"/>
</dbReference>
<dbReference type="InterPro" id="IPR023170">
    <property type="entry name" value="HhH_base_excis_C"/>
</dbReference>
<protein>
    <recommendedName>
        <fullName evidence="5">Adenine DNA glycosylase</fullName>
        <ecNumber evidence="4">3.2.2.31</ecNumber>
    </recommendedName>
</protein>
<evidence type="ECO:0000313" key="15">
    <source>
        <dbReference type="EMBL" id="PNV64759.1"/>
    </source>
</evidence>
<organism evidence="15 16">
    <name type="scientific">Rubneribacter badeniensis</name>
    <dbReference type="NCBI Taxonomy" id="2070688"/>
    <lineage>
        <taxon>Bacteria</taxon>
        <taxon>Bacillati</taxon>
        <taxon>Actinomycetota</taxon>
        <taxon>Coriobacteriia</taxon>
        <taxon>Eggerthellales</taxon>
        <taxon>Eggerthellaceae</taxon>
        <taxon>Rubneribacter</taxon>
    </lineage>
</organism>
<dbReference type="PANTHER" id="PTHR42944">
    <property type="entry name" value="ADENINE DNA GLYCOSYLASE"/>
    <property type="match status" value="1"/>
</dbReference>
<evidence type="ECO:0000256" key="9">
    <source>
        <dbReference type="ARBA" id="ARBA00023004"/>
    </source>
</evidence>
<comment type="similarity">
    <text evidence="3">Belongs to the Nth/MutY family.</text>
</comment>
<dbReference type="Pfam" id="PF00633">
    <property type="entry name" value="HHH"/>
    <property type="match status" value="1"/>
</dbReference>
<dbReference type="AlphaFoldDB" id="A0A2K2U3A5"/>
<dbReference type="Proteomes" id="UP000236488">
    <property type="component" value="Unassembled WGS sequence"/>
</dbReference>
<proteinExistence type="inferred from homology"/>
<evidence type="ECO:0000256" key="5">
    <source>
        <dbReference type="ARBA" id="ARBA00022023"/>
    </source>
</evidence>
<evidence type="ECO:0000256" key="8">
    <source>
        <dbReference type="ARBA" id="ARBA00022801"/>
    </source>
</evidence>
<comment type="cofactor">
    <cofactor evidence="2">
        <name>[4Fe-4S] cluster</name>
        <dbReference type="ChEBI" id="CHEBI:49883"/>
    </cofactor>
</comment>
<evidence type="ECO:0000313" key="14">
    <source>
        <dbReference type="EMBL" id="HJH42662.1"/>
    </source>
</evidence>
<dbReference type="EMBL" id="PPEL01000069">
    <property type="protein sequence ID" value="PNV64759.1"/>
    <property type="molecule type" value="Genomic_DNA"/>
</dbReference>
<dbReference type="Proteomes" id="UP000789325">
    <property type="component" value="Unassembled WGS sequence"/>
</dbReference>
<reference evidence="14" key="2">
    <citation type="journal article" date="2021" name="PeerJ">
        <title>Extensive microbial diversity within the chicken gut microbiome revealed by metagenomics and culture.</title>
        <authorList>
            <person name="Gilroy R."/>
            <person name="Ravi A."/>
            <person name="Getino M."/>
            <person name="Pursley I."/>
            <person name="Horton D.L."/>
            <person name="Alikhan N.F."/>
            <person name="Baker D."/>
            <person name="Gharbi K."/>
            <person name="Hall N."/>
            <person name="Watson M."/>
            <person name="Adriaenssens E.M."/>
            <person name="Foster-Nyarko E."/>
            <person name="Jarju S."/>
            <person name="Secka A."/>
            <person name="Antonio M."/>
            <person name="Oren A."/>
            <person name="Chaudhuri R.R."/>
            <person name="La Ragione R."/>
            <person name="Hildebrand F."/>
            <person name="Pallen M.J."/>
        </authorList>
    </citation>
    <scope>NUCLEOTIDE SEQUENCE</scope>
    <source>
        <strain evidence="14">USAMLcec12-2067</strain>
    </source>
</reference>
<evidence type="ECO:0000256" key="10">
    <source>
        <dbReference type="ARBA" id="ARBA00023014"/>
    </source>
</evidence>
<keyword evidence="8" id="KW-0378">Hydrolase</keyword>
<dbReference type="InterPro" id="IPR003265">
    <property type="entry name" value="HhH-GPD_domain"/>
</dbReference>
<name>A0A2K2U3A5_9ACTN</name>
<comment type="caution">
    <text evidence="15">The sequence shown here is derived from an EMBL/GenBank/DDBJ whole genome shotgun (WGS) entry which is preliminary data.</text>
</comment>
<accession>A0A2K2U3A5</accession>
<dbReference type="Gene3D" id="1.10.1670.10">
    <property type="entry name" value="Helix-hairpin-Helix base-excision DNA repair enzymes (C-terminal)"/>
    <property type="match status" value="1"/>
</dbReference>
<reference evidence="14" key="3">
    <citation type="submission" date="2021-09" db="EMBL/GenBank/DDBJ databases">
        <authorList>
            <person name="Gilroy R."/>
        </authorList>
    </citation>
    <scope>NUCLEOTIDE SEQUENCE</scope>
    <source>
        <strain evidence="14">USAMLcec12-2067</strain>
    </source>
</reference>
<dbReference type="EMBL" id="DYZL01000042">
    <property type="protein sequence ID" value="HJH42662.1"/>
    <property type="molecule type" value="Genomic_DNA"/>
</dbReference>
<dbReference type="InterPro" id="IPR044298">
    <property type="entry name" value="MIG/MutY"/>
</dbReference>
<feature type="domain" description="HhH-GPD" evidence="13">
    <location>
        <begin position="53"/>
        <end position="201"/>
    </location>
</feature>
<reference evidence="15 16" key="1">
    <citation type="journal article" date="2018" name="Int. J. Syst. Evol. Microbiol.">
        <title>Rubneribacter badeniensis gen. nov., sp. nov. and Enteroscipio rubneri gen. nov., sp. nov., new members of the Eggerthellaceae isolated from human faeces.</title>
        <authorList>
            <person name="Danylec N."/>
            <person name="Gobl A."/>
            <person name="Stoll D.A."/>
            <person name="Hetzer B."/>
            <person name="Kulling S.E."/>
            <person name="Huch M."/>
        </authorList>
    </citation>
    <scope>NUCLEOTIDE SEQUENCE [LARGE SCALE GENOMIC DNA]</scope>
    <source>
        <strain evidence="15 16">ResAG-85</strain>
    </source>
</reference>
<dbReference type="GO" id="GO:0006298">
    <property type="term" value="P:mismatch repair"/>
    <property type="evidence" value="ECO:0007669"/>
    <property type="project" value="TreeGrafter"/>
</dbReference>
<keyword evidence="10" id="KW-0411">Iron-sulfur</keyword>
<dbReference type="InterPro" id="IPR004036">
    <property type="entry name" value="Endonuclease-III-like_CS2"/>
</dbReference>
<dbReference type="GO" id="GO:0051536">
    <property type="term" value="F:iron-sulfur cluster binding"/>
    <property type="evidence" value="ECO:0007669"/>
    <property type="project" value="UniProtKB-KW"/>
</dbReference>
<keyword evidence="16" id="KW-1185">Reference proteome</keyword>
<keyword evidence="9" id="KW-0408">Iron</keyword>
<dbReference type="PANTHER" id="PTHR42944:SF1">
    <property type="entry name" value="ADENINE DNA GLYCOSYLASE"/>
    <property type="match status" value="1"/>
</dbReference>
<dbReference type="Gene3D" id="1.10.340.30">
    <property type="entry name" value="Hypothetical protein, domain 2"/>
    <property type="match status" value="1"/>
</dbReference>
<dbReference type="SMART" id="SM00478">
    <property type="entry name" value="ENDO3c"/>
    <property type="match status" value="1"/>
</dbReference>
<keyword evidence="11" id="KW-0234">DNA repair</keyword>
<evidence type="ECO:0000256" key="12">
    <source>
        <dbReference type="ARBA" id="ARBA00023295"/>
    </source>
</evidence>
<sequence>MRLAGGTPSAWPSGALSREAFCAKVRAEGERLYRDLPWRNIDDPYAVLVSEVMLQQTQVTRVLKHWGRWMAMFPTLDALAAASTSDVLAQWQGLGYNRRALALKRACETCSARFGGRLPDTHEGLQALPGIGPATAAGVMAFARNRPGVYLETNVRTVFLHELFPDRDKVADRELAPLVAATCPEDDARAWYYALLDYGAHLKSVVANPSRRSAHHARQSAFEGSRRQKRAEIVRVVLAEPGIGRDELARRLDAFERAAGRDGVDGAAFDSIVDDLIAEGFFREEGAGLRA</sequence>
<dbReference type="GO" id="GO:0006284">
    <property type="term" value="P:base-excision repair"/>
    <property type="evidence" value="ECO:0007669"/>
    <property type="project" value="InterPro"/>
</dbReference>
<comment type="catalytic activity">
    <reaction evidence="1">
        <text>Hydrolyzes free adenine bases from 7,8-dihydro-8-oxoguanine:adenine mismatched double-stranded DNA, leaving an apurinic site.</text>
        <dbReference type="EC" id="3.2.2.31"/>
    </reaction>
</comment>
<dbReference type="GO" id="GO:0035485">
    <property type="term" value="F:adenine/guanine mispair binding"/>
    <property type="evidence" value="ECO:0007669"/>
    <property type="project" value="TreeGrafter"/>
</dbReference>
<dbReference type="Pfam" id="PF00730">
    <property type="entry name" value="HhH-GPD"/>
    <property type="match status" value="1"/>
</dbReference>
<dbReference type="EC" id="3.2.2.31" evidence="4"/>
<dbReference type="GO" id="GO:0000701">
    <property type="term" value="F:purine-specific mismatch base pair DNA N-glycosylase activity"/>
    <property type="evidence" value="ECO:0007669"/>
    <property type="project" value="UniProtKB-EC"/>
</dbReference>
<evidence type="ECO:0000256" key="6">
    <source>
        <dbReference type="ARBA" id="ARBA00022723"/>
    </source>
</evidence>
<dbReference type="InterPro" id="IPR000445">
    <property type="entry name" value="HhH_motif"/>
</dbReference>
<gene>
    <name evidence="15" type="ORF">C2L80_10210</name>
    <name evidence="14" type="ORF">K8V16_02605</name>
</gene>
<dbReference type="GO" id="GO:0034039">
    <property type="term" value="F:8-oxo-7,8-dihydroguanine DNA N-glycosylase activity"/>
    <property type="evidence" value="ECO:0007669"/>
    <property type="project" value="TreeGrafter"/>
</dbReference>
<evidence type="ECO:0000256" key="11">
    <source>
        <dbReference type="ARBA" id="ARBA00023204"/>
    </source>
</evidence>
<evidence type="ECO:0000256" key="1">
    <source>
        <dbReference type="ARBA" id="ARBA00000843"/>
    </source>
</evidence>
<evidence type="ECO:0000256" key="3">
    <source>
        <dbReference type="ARBA" id="ARBA00008343"/>
    </source>
</evidence>
<evidence type="ECO:0000256" key="4">
    <source>
        <dbReference type="ARBA" id="ARBA00012045"/>
    </source>
</evidence>
<keyword evidence="7" id="KW-0227">DNA damage</keyword>
<dbReference type="PROSITE" id="PS01155">
    <property type="entry name" value="ENDONUCLEASE_III_2"/>
    <property type="match status" value="1"/>
</dbReference>
<dbReference type="GO" id="GO:0046872">
    <property type="term" value="F:metal ion binding"/>
    <property type="evidence" value="ECO:0007669"/>
    <property type="project" value="UniProtKB-KW"/>
</dbReference>